<accession>A0A8K0GCQ0</accession>
<feature type="compositionally biased region" description="Polar residues" evidence="1">
    <location>
        <begin position="1"/>
        <end position="21"/>
    </location>
</feature>
<evidence type="ECO:0000313" key="3">
    <source>
        <dbReference type="Proteomes" id="UP000801492"/>
    </source>
</evidence>
<dbReference type="Proteomes" id="UP000801492">
    <property type="component" value="Unassembled WGS sequence"/>
</dbReference>
<dbReference type="EMBL" id="VTPC01006716">
    <property type="protein sequence ID" value="KAF2894734.1"/>
    <property type="molecule type" value="Genomic_DNA"/>
</dbReference>
<evidence type="ECO:0000313" key="2">
    <source>
        <dbReference type="EMBL" id="KAF2894734.1"/>
    </source>
</evidence>
<evidence type="ECO:0000256" key="1">
    <source>
        <dbReference type="SAM" id="MobiDB-lite"/>
    </source>
</evidence>
<organism evidence="2 3">
    <name type="scientific">Ignelater luminosus</name>
    <name type="common">Cucubano</name>
    <name type="synonym">Pyrophorus luminosus</name>
    <dbReference type="NCBI Taxonomy" id="2038154"/>
    <lineage>
        <taxon>Eukaryota</taxon>
        <taxon>Metazoa</taxon>
        <taxon>Ecdysozoa</taxon>
        <taxon>Arthropoda</taxon>
        <taxon>Hexapoda</taxon>
        <taxon>Insecta</taxon>
        <taxon>Pterygota</taxon>
        <taxon>Neoptera</taxon>
        <taxon>Endopterygota</taxon>
        <taxon>Coleoptera</taxon>
        <taxon>Polyphaga</taxon>
        <taxon>Elateriformia</taxon>
        <taxon>Elateroidea</taxon>
        <taxon>Elateridae</taxon>
        <taxon>Agrypninae</taxon>
        <taxon>Pyrophorini</taxon>
        <taxon>Ignelater</taxon>
    </lineage>
</organism>
<dbReference type="AlphaFoldDB" id="A0A8K0GCQ0"/>
<feature type="compositionally biased region" description="Basic and acidic residues" evidence="1">
    <location>
        <begin position="55"/>
        <end position="70"/>
    </location>
</feature>
<sequence length="101" mass="11377">MDESSIPNPSNVQPTASSSATPPVFSSEIVRSFPKAPQRKTKGSRTKKSTIYTDTPEKEAARQEYEEKEKRLKAKQVKKNLTEPKRKKQSKEKEDANNVIG</sequence>
<name>A0A8K0GCQ0_IGNLU</name>
<keyword evidence="3" id="KW-1185">Reference proteome</keyword>
<feature type="region of interest" description="Disordered" evidence="1">
    <location>
        <begin position="1"/>
        <end position="101"/>
    </location>
</feature>
<comment type="caution">
    <text evidence="2">The sequence shown here is derived from an EMBL/GenBank/DDBJ whole genome shotgun (WGS) entry which is preliminary data.</text>
</comment>
<dbReference type="OrthoDB" id="6780952at2759"/>
<proteinExistence type="predicted"/>
<feature type="compositionally biased region" description="Basic residues" evidence="1">
    <location>
        <begin position="37"/>
        <end position="48"/>
    </location>
</feature>
<feature type="compositionally biased region" description="Basic and acidic residues" evidence="1">
    <location>
        <begin position="91"/>
        <end position="101"/>
    </location>
</feature>
<reference evidence="2" key="1">
    <citation type="submission" date="2019-08" db="EMBL/GenBank/DDBJ databases">
        <title>The genome of the North American firefly Photinus pyralis.</title>
        <authorList>
            <consortium name="Photinus pyralis genome working group"/>
            <person name="Fallon T.R."/>
            <person name="Sander Lower S.E."/>
            <person name="Weng J.-K."/>
        </authorList>
    </citation>
    <scope>NUCLEOTIDE SEQUENCE</scope>
    <source>
        <strain evidence="2">TRF0915ILg1</strain>
        <tissue evidence="2">Whole body</tissue>
    </source>
</reference>
<gene>
    <name evidence="2" type="ORF">ILUMI_11440</name>
</gene>
<protein>
    <submittedName>
        <fullName evidence="2">Uncharacterized protein</fullName>
    </submittedName>
</protein>